<evidence type="ECO:0000256" key="2">
    <source>
        <dbReference type="ARBA" id="ARBA00022729"/>
    </source>
</evidence>
<comment type="similarity">
    <text evidence="1 5">Belongs to the sulfatase family.</text>
</comment>
<dbReference type="AlphaFoldDB" id="A0A8K0WLL9"/>
<comment type="PTM">
    <text evidence="6">The conversion to 3-oxoalanine (also known as C-formylglycine, FGly), of a serine or cysteine residue in prokaryotes and of a cysteine residue in eukaryotes, is critical for catalytic activity.</text>
</comment>
<dbReference type="PIRSF" id="PIRSF000972">
    <property type="entry name" value="Arylsulf_plant"/>
    <property type="match status" value="1"/>
</dbReference>
<dbReference type="PANTHER" id="PTHR43108">
    <property type="entry name" value="N-ACETYLGLUCOSAMINE-6-SULFATASE FAMILY MEMBER"/>
    <property type="match status" value="1"/>
</dbReference>
<evidence type="ECO:0000313" key="9">
    <source>
        <dbReference type="Proteomes" id="UP000813444"/>
    </source>
</evidence>
<name>A0A8K0WLL9_9HYPO</name>
<keyword evidence="4" id="KW-0325">Glycoprotein</keyword>
<keyword evidence="2" id="KW-0732">Signal</keyword>
<dbReference type="Proteomes" id="UP000813444">
    <property type="component" value="Unassembled WGS sequence"/>
</dbReference>
<feature type="modified residue" description="3-oxoalanine (Cys)" evidence="6">
    <location>
        <position position="70"/>
    </location>
</feature>
<dbReference type="Pfam" id="PF00884">
    <property type="entry name" value="Sulfatase"/>
    <property type="match status" value="1"/>
</dbReference>
<reference evidence="8" key="1">
    <citation type="journal article" date="2021" name="Nat. Commun.">
        <title>Genetic determinants of endophytism in the Arabidopsis root mycobiome.</title>
        <authorList>
            <person name="Mesny F."/>
            <person name="Miyauchi S."/>
            <person name="Thiergart T."/>
            <person name="Pickel B."/>
            <person name="Atanasova L."/>
            <person name="Karlsson M."/>
            <person name="Huettel B."/>
            <person name="Barry K.W."/>
            <person name="Haridas S."/>
            <person name="Chen C."/>
            <person name="Bauer D."/>
            <person name="Andreopoulos W."/>
            <person name="Pangilinan J."/>
            <person name="LaButti K."/>
            <person name="Riley R."/>
            <person name="Lipzen A."/>
            <person name="Clum A."/>
            <person name="Drula E."/>
            <person name="Henrissat B."/>
            <person name="Kohler A."/>
            <person name="Grigoriev I.V."/>
            <person name="Martin F.M."/>
            <person name="Hacquard S."/>
        </authorList>
    </citation>
    <scope>NUCLEOTIDE SEQUENCE</scope>
    <source>
        <strain evidence="8">MPI-CAGE-CH-0235</strain>
    </source>
</reference>
<dbReference type="InterPro" id="IPR024607">
    <property type="entry name" value="Sulfatase_CS"/>
</dbReference>
<comment type="catalytic activity">
    <reaction evidence="5">
        <text>an aryl sulfate + H2O = a phenol + sulfate + H(+)</text>
        <dbReference type="Rhea" id="RHEA:17261"/>
        <dbReference type="ChEBI" id="CHEBI:15377"/>
        <dbReference type="ChEBI" id="CHEBI:15378"/>
        <dbReference type="ChEBI" id="CHEBI:16189"/>
        <dbReference type="ChEBI" id="CHEBI:33853"/>
        <dbReference type="ChEBI" id="CHEBI:140317"/>
        <dbReference type="EC" id="3.1.6.1"/>
    </reaction>
</comment>
<dbReference type="GO" id="GO:0005539">
    <property type="term" value="F:glycosaminoglycan binding"/>
    <property type="evidence" value="ECO:0007669"/>
    <property type="project" value="TreeGrafter"/>
</dbReference>
<evidence type="ECO:0000256" key="5">
    <source>
        <dbReference type="PIRNR" id="PIRNR000972"/>
    </source>
</evidence>
<protein>
    <recommendedName>
        <fullName evidence="5">Arylsulfatase</fullName>
        <shortName evidence="5">AS</shortName>
        <ecNumber evidence="5">3.1.6.1</ecNumber>
    </recommendedName>
    <alternativeName>
        <fullName evidence="5">Aryl-sulfate sulphohydrolase</fullName>
    </alternativeName>
</protein>
<evidence type="ECO:0000256" key="6">
    <source>
        <dbReference type="PIRSR" id="PIRSR000972-50"/>
    </source>
</evidence>
<proteinExistence type="inferred from homology"/>
<dbReference type="GO" id="GO:0018958">
    <property type="term" value="P:phenol-containing compound metabolic process"/>
    <property type="evidence" value="ECO:0007669"/>
    <property type="project" value="InterPro"/>
</dbReference>
<dbReference type="OrthoDB" id="96314at2759"/>
<dbReference type="GO" id="GO:0008449">
    <property type="term" value="F:N-acetylglucosamine-6-sulfatase activity"/>
    <property type="evidence" value="ECO:0007669"/>
    <property type="project" value="TreeGrafter"/>
</dbReference>
<dbReference type="SUPFAM" id="SSF53649">
    <property type="entry name" value="Alkaline phosphatase-like"/>
    <property type="match status" value="1"/>
</dbReference>
<keyword evidence="9" id="KW-1185">Reference proteome</keyword>
<dbReference type="InterPro" id="IPR012083">
    <property type="entry name" value="Arylsulfatase"/>
</dbReference>
<feature type="domain" description="Sulfatase N-terminal" evidence="7">
    <location>
        <begin position="26"/>
        <end position="371"/>
    </location>
</feature>
<dbReference type="InterPro" id="IPR017850">
    <property type="entry name" value="Alkaline_phosphatase_core_sf"/>
</dbReference>
<dbReference type="Gene3D" id="3.40.720.10">
    <property type="entry name" value="Alkaline Phosphatase, subunit A"/>
    <property type="match status" value="1"/>
</dbReference>
<sequence>MILNSGRVVFATSGAIISLTCVSGRPNFVFVLTDDQDVHMNSLDYMPEVQEHLIAKGAMFDKHFCTVALCCPSRVNLWTGQLSHNTNVTNVQPPWGGYPKFIQNGYNEKHLALWMQQSGYNTFYGGKLFNGYTIHNYDSPHMSGYTESAFFLEPYTYQYFNLSYTRNGREPINLVGNYSTDVLSQLTQEFLDRAFSEPESPFFITVAPIAPHGWLNQWPRGARSGPPRPAPRHRHLFQDYIIPRRENFNPEQPSSVNWIANLDRLNETVIAYNDEYQRLRLRSLMAVDEMVGEIVRRLEDQGVIDNTYIIFSTDNGFHISQHRLHPGKMCGLETDINVPMVIRGPGIEAGSTRSNPSSHSDLAPTIMQLAGNDISDKAFDGSPMDLGLPDDDNYRAPGRSEHVAVEFWGSAIGESIYAKKFGGNRVYPNNTYKGLRIEADDYAFYYSVWCNNAKELYDMKNDPGQMRNLLSPSRVDSDFTLFGQNLKGVVDRLDSLLMVLKSCKEETCQDPWRALHPDGETRSLRDALSSKFNTFYTDQPKVEFEACAPGHILETEGPTKFNVFGVDEGDGNESDEDGTGVYRLDGILISVAFVTFLVLNHL</sequence>
<evidence type="ECO:0000256" key="3">
    <source>
        <dbReference type="ARBA" id="ARBA00022801"/>
    </source>
</evidence>
<evidence type="ECO:0000259" key="7">
    <source>
        <dbReference type="Pfam" id="PF00884"/>
    </source>
</evidence>
<dbReference type="PANTHER" id="PTHR43108:SF8">
    <property type="entry name" value="SD21168P"/>
    <property type="match status" value="1"/>
</dbReference>
<evidence type="ECO:0000256" key="1">
    <source>
        <dbReference type="ARBA" id="ARBA00008779"/>
    </source>
</evidence>
<dbReference type="EC" id="3.1.6.1" evidence="5"/>
<organism evidence="8 9">
    <name type="scientific">Stachybotrys elegans</name>
    <dbReference type="NCBI Taxonomy" id="80388"/>
    <lineage>
        <taxon>Eukaryota</taxon>
        <taxon>Fungi</taxon>
        <taxon>Dikarya</taxon>
        <taxon>Ascomycota</taxon>
        <taxon>Pezizomycotina</taxon>
        <taxon>Sordariomycetes</taxon>
        <taxon>Hypocreomycetidae</taxon>
        <taxon>Hypocreales</taxon>
        <taxon>Stachybotryaceae</taxon>
        <taxon>Stachybotrys</taxon>
    </lineage>
</organism>
<dbReference type="EMBL" id="JAGPNK010000017">
    <property type="protein sequence ID" value="KAH7305765.1"/>
    <property type="molecule type" value="Genomic_DNA"/>
</dbReference>
<accession>A0A8K0WLL9</accession>
<dbReference type="CDD" id="cd16147">
    <property type="entry name" value="G6S"/>
    <property type="match status" value="1"/>
</dbReference>
<dbReference type="GO" id="GO:0004065">
    <property type="term" value="F:arylsulfatase activity"/>
    <property type="evidence" value="ECO:0007669"/>
    <property type="project" value="UniProtKB-UniRule"/>
</dbReference>
<keyword evidence="3 5" id="KW-0378">Hydrolase</keyword>
<dbReference type="InterPro" id="IPR000917">
    <property type="entry name" value="Sulfatase_N"/>
</dbReference>
<dbReference type="PROSITE" id="PS00523">
    <property type="entry name" value="SULFATASE_1"/>
    <property type="match status" value="1"/>
</dbReference>
<comment type="caution">
    <text evidence="8">The sequence shown here is derived from an EMBL/GenBank/DDBJ whole genome shotgun (WGS) entry which is preliminary data.</text>
</comment>
<gene>
    <name evidence="8" type="ORF">B0I35DRAFT_399667</name>
</gene>
<evidence type="ECO:0000313" key="8">
    <source>
        <dbReference type="EMBL" id="KAH7305765.1"/>
    </source>
</evidence>
<evidence type="ECO:0000256" key="4">
    <source>
        <dbReference type="ARBA" id="ARBA00023180"/>
    </source>
</evidence>